<feature type="transmembrane region" description="Helical" evidence="1">
    <location>
        <begin position="62"/>
        <end position="82"/>
    </location>
</feature>
<accession>A0A849VHU9</accession>
<sequence length="228" mass="25218">MVQSAILYSHILFGAIAVIAGYIALFTSKGKARHIQAGNWFVITMVLMAIPGIVIAYKMPMIITAIAGFFTIYLVVSGVGVFKFSDRRRSYLNLGLCISAFMIGLYSLLCGYWAAQSQSGFYQGVTLEPYIMFGVLPIISALLDIRYMLVQTLTSTVRLTRHVWRMCFALFIAVGSFVGQGLKSAPDAIGSFVLVEYADVIILLIMLYWLLRVNGIVTKVKNRVANNT</sequence>
<dbReference type="RefSeq" id="WP_171626491.1">
    <property type="nucleotide sequence ID" value="NZ_JABBPG010000005.1"/>
</dbReference>
<dbReference type="Proteomes" id="UP000586305">
    <property type="component" value="Unassembled WGS sequence"/>
</dbReference>
<comment type="caution">
    <text evidence="2">The sequence shown here is derived from an EMBL/GenBank/DDBJ whole genome shotgun (WGS) entry which is preliminary data.</text>
</comment>
<keyword evidence="1" id="KW-0472">Membrane</keyword>
<feature type="transmembrane region" description="Helical" evidence="1">
    <location>
        <begin position="130"/>
        <end position="150"/>
    </location>
</feature>
<keyword evidence="1" id="KW-1133">Transmembrane helix</keyword>
<organism evidence="2 3">
    <name type="scientific">Pseudoalteromonas caenipelagi</name>
    <dbReference type="NCBI Taxonomy" id="2726988"/>
    <lineage>
        <taxon>Bacteria</taxon>
        <taxon>Pseudomonadati</taxon>
        <taxon>Pseudomonadota</taxon>
        <taxon>Gammaproteobacteria</taxon>
        <taxon>Alteromonadales</taxon>
        <taxon>Pseudoalteromonadaceae</taxon>
        <taxon>Pseudoalteromonas</taxon>
    </lineage>
</organism>
<name>A0A849VHU9_9GAMM</name>
<gene>
    <name evidence="2" type="ORF">HG263_12880</name>
</gene>
<reference evidence="2 3" key="1">
    <citation type="submission" date="2020-04" db="EMBL/GenBank/DDBJ databases">
        <title>Pseudoalteromonas caenipelagi sp. nov., isolated from a tidal flat.</title>
        <authorList>
            <person name="Park S."/>
            <person name="Yoon J.-H."/>
        </authorList>
    </citation>
    <scope>NUCLEOTIDE SEQUENCE [LARGE SCALE GENOMIC DNA]</scope>
    <source>
        <strain evidence="2 3">JBTF-M23</strain>
    </source>
</reference>
<evidence type="ECO:0008006" key="4">
    <source>
        <dbReference type="Google" id="ProtNLM"/>
    </source>
</evidence>
<feature type="transmembrane region" description="Helical" evidence="1">
    <location>
        <begin position="94"/>
        <end position="115"/>
    </location>
</feature>
<evidence type="ECO:0000313" key="2">
    <source>
        <dbReference type="EMBL" id="NOU51424.1"/>
    </source>
</evidence>
<feature type="transmembrane region" description="Helical" evidence="1">
    <location>
        <begin position="188"/>
        <end position="211"/>
    </location>
</feature>
<evidence type="ECO:0000313" key="3">
    <source>
        <dbReference type="Proteomes" id="UP000586305"/>
    </source>
</evidence>
<feature type="transmembrane region" description="Helical" evidence="1">
    <location>
        <begin position="37"/>
        <end position="56"/>
    </location>
</feature>
<dbReference type="AlphaFoldDB" id="A0A849VHU9"/>
<dbReference type="EMBL" id="JABBPG010000005">
    <property type="protein sequence ID" value="NOU51424.1"/>
    <property type="molecule type" value="Genomic_DNA"/>
</dbReference>
<keyword evidence="1" id="KW-0812">Transmembrane</keyword>
<protein>
    <recommendedName>
        <fullName evidence="4">DUF2306 domain-containing protein</fullName>
    </recommendedName>
</protein>
<feature type="transmembrane region" description="Helical" evidence="1">
    <location>
        <begin position="6"/>
        <end position="25"/>
    </location>
</feature>
<proteinExistence type="predicted"/>
<keyword evidence="3" id="KW-1185">Reference proteome</keyword>
<evidence type="ECO:0000256" key="1">
    <source>
        <dbReference type="SAM" id="Phobius"/>
    </source>
</evidence>
<feature type="transmembrane region" description="Helical" evidence="1">
    <location>
        <begin position="162"/>
        <end position="182"/>
    </location>
</feature>